<dbReference type="Proteomes" id="UP001142055">
    <property type="component" value="Chromosome 1"/>
</dbReference>
<feature type="region of interest" description="Disordered" evidence="1">
    <location>
        <begin position="1"/>
        <end position="66"/>
    </location>
</feature>
<gene>
    <name evidence="2" type="ORF">RDWZM_001045</name>
</gene>
<comment type="caution">
    <text evidence="2">The sequence shown here is derived from an EMBL/GenBank/DDBJ whole genome shotgun (WGS) entry which is preliminary data.</text>
</comment>
<feature type="region of interest" description="Disordered" evidence="1">
    <location>
        <begin position="84"/>
        <end position="141"/>
    </location>
</feature>
<evidence type="ECO:0008006" key="4">
    <source>
        <dbReference type="Google" id="ProtNLM"/>
    </source>
</evidence>
<evidence type="ECO:0000313" key="3">
    <source>
        <dbReference type="Proteomes" id="UP001142055"/>
    </source>
</evidence>
<feature type="compositionally biased region" description="Polar residues" evidence="1">
    <location>
        <begin position="26"/>
        <end position="39"/>
    </location>
</feature>
<protein>
    <recommendedName>
        <fullName evidence="4">DNA polymerase delta subunit 3</fullName>
    </recommendedName>
</protein>
<proteinExistence type="predicted"/>
<name>A0A9Q0MF93_BLOTA</name>
<dbReference type="EMBL" id="JAPWDV010000001">
    <property type="protein sequence ID" value="KAJ6222500.1"/>
    <property type="molecule type" value="Genomic_DNA"/>
</dbReference>
<feature type="compositionally biased region" description="Basic and acidic residues" evidence="1">
    <location>
        <begin position="1"/>
        <end position="24"/>
    </location>
</feature>
<feature type="compositionally biased region" description="Basic and acidic residues" evidence="1">
    <location>
        <begin position="85"/>
        <end position="104"/>
    </location>
</feature>
<accession>A0A9Q0MF93</accession>
<feature type="compositionally biased region" description="Basic residues" evidence="1">
    <location>
        <begin position="115"/>
        <end position="124"/>
    </location>
</feature>
<evidence type="ECO:0000313" key="2">
    <source>
        <dbReference type="EMBL" id="KAJ6222500.1"/>
    </source>
</evidence>
<sequence length="141" mass="16375">MKESEEPIKMEIDEAKEEPIKEELISDTTVSKRQSSNSGDGKRYKRVRIYDSSDDEDEQNENKMKENIKITENKTDGDFLVTKLEFPDDQNKIEPEAKEEKENSVSKPMTQIKDKKNKQIKSKTPKNQPSIMSFFSKKPTV</sequence>
<keyword evidence="3" id="KW-1185">Reference proteome</keyword>
<evidence type="ECO:0000256" key="1">
    <source>
        <dbReference type="SAM" id="MobiDB-lite"/>
    </source>
</evidence>
<organism evidence="2 3">
    <name type="scientific">Blomia tropicalis</name>
    <name type="common">Mite</name>
    <dbReference type="NCBI Taxonomy" id="40697"/>
    <lineage>
        <taxon>Eukaryota</taxon>
        <taxon>Metazoa</taxon>
        <taxon>Ecdysozoa</taxon>
        <taxon>Arthropoda</taxon>
        <taxon>Chelicerata</taxon>
        <taxon>Arachnida</taxon>
        <taxon>Acari</taxon>
        <taxon>Acariformes</taxon>
        <taxon>Sarcoptiformes</taxon>
        <taxon>Astigmata</taxon>
        <taxon>Glycyphagoidea</taxon>
        <taxon>Echimyopodidae</taxon>
        <taxon>Blomia</taxon>
    </lineage>
</organism>
<reference evidence="2" key="1">
    <citation type="submission" date="2022-12" db="EMBL/GenBank/DDBJ databases">
        <title>Genome assemblies of Blomia tropicalis.</title>
        <authorList>
            <person name="Cui Y."/>
        </authorList>
    </citation>
    <scope>NUCLEOTIDE SEQUENCE</scope>
    <source>
        <tissue evidence="2">Adult mites</tissue>
    </source>
</reference>
<dbReference type="AlphaFoldDB" id="A0A9Q0MF93"/>